<gene>
    <name evidence="1" type="ORF">UFOPK2925_01643</name>
</gene>
<reference evidence="1" key="1">
    <citation type="submission" date="2020-05" db="EMBL/GenBank/DDBJ databases">
        <authorList>
            <person name="Chiriac C."/>
            <person name="Salcher M."/>
            <person name="Ghai R."/>
            <person name="Kavagutti S V."/>
        </authorList>
    </citation>
    <scope>NUCLEOTIDE SEQUENCE</scope>
</reference>
<organism evidence="1">
    <name type="scientific">freshwater metagenome</name>
    <dbReference type="NCBI Taxonomy" id="449393"/>
    <lineage>
        <taxon>unclassified sequences</taxon>
        <taxon>metagenomes</taxon>
        <taxon>ecological metagenomes</taxon>
    </lineage>
</organism>
<dbReference type="AlphaFoldDB" id="A0A6J6XEK5"/>
<sequence length="50" mass="5584">MKVSLNDALNDEAIRCGIKEILIDIALWVYNHSLSGLFVSDQVARVRKAP</sequence>
<proteinExistence type="predicted"/>
<name>A0A6J6XEK5_9ZZZZ</name>
<evidence type="ECO:0000313" key="1">
    <source>
        <dbReference type="EMBL" id="CAB4793586.1"/>
    </source>
</evidence>
<accession>A0A6J6XEK5</accession>
<protein>
    <submittedName>
        <fullName evidence="1">Unannotated protein</fullName>
    </submittedName>
</protein>
<dbReference type="EMBL" id="CAEZZU010000325">
    <property type="protein sequence ID" value="CAB4793586.1"/>
    <property type="molecule type" value="Genomic_DNA"/>
</dbReference>